<evidence type="ECO:0000256" key="2">
    <source>
        <dbReference type="ARBA" id="ARBA00022490"/>
    </source>
</evidence>
<dbReference type="GO" id="GO:0005634">
    <property type="term" value="C:nucleus"/>
    <property type="evidence" value="ECO:0007669"/>
    <property type="project" value="TreeGrafter"/>
</dbReference>
<dbReference type="GO" id="GO:0005737">
    <property type="term" value="C:cytoplasm"/>
    <property type="evidence" value="ECO:0007669"/>
    <property type="project" value="UniProtKB-SubCell"/>
</dbReference>
<feature type="non-terminal residue" evidence="4">
    <location>
        <position position="1"/>
    </location>
</feature>
<dbReference type="PANTHER" id="PTHR16308">
    <property type="entry name" value="UBIQUITIN ASSOCIATED PROTEIN 2-LIKE/LINGERER"/>
    <property type="match status" value="1"/>
</dbReference>
<proteinExistence type="predicted"/>
<protein>
    <submittedName>
        <fullName evidence="4">Protein lingerer</fullName>
    </submittedName>
</protein>
<dbReference type="AlphaFoldDB" id="A0A067QNX2"/>
<accession>A0A067QNX2</accession>
<evidence type="ECO:0000313" key="4">
    <source>
        <dbReference type="EMBL" id="KDQ65262.1"/>
    </source>
</evidence>
<evidence type="ECO:0000256" key="3">
    <source>
        <dbReference type="ARBA" id="ARBA00022553"/>
    </source>
</evidence>
<keyword evidence="3" id="KW-0597">Phosphoprotein</keyword>
<gene>
    <name evidence="4" type="ORF">L798_00077</name>
</gene>
<comment type="subcellular location">
    <subcellularLocation>
        <location evidence="1">Cytoplasm</location>
    </subcellularLocation>
</comment>
<keyword evidence="2" id="KW-0963">Cytoplasm</keyword>
<dbReference type="STRING" id="136037.A0A067QNX2"/>
<dbReference type="SUPFAM" id="SSF46934">
    <property type="entry name" value="UBA-like"/>
    <property type="match status" value="1"/>
</dbReference>
<dbReference type="CDD" id="cd14277">
    <property type="entry name" value="UBA_UBP2_like"/>
    <property type="match status" value="1"/>
</dbReference>
<dbReference type="EMBL" id="KK898635">
    <property type="protein sequence ID" value="KDQ65262.1"/>
    <property type="molecule type" value="Genomic_DNA"/>
</dbReference>
<name>A0A067QNX2_ZOONE</name>
<dbReference type="InParanoid" id="A0A067QNX2"/>
<sequence>PTAEQMRIAQIIDTRTEDPNLKDKIKQAMDATRKTEDEVCTALHDCDNDLDRAVNMLLEGMGQ</sequence>
<dbReference type="InterPro" id="IPR051833">
    <property type="entry name" value="TC-DDR_regulator"/>
</dbReference>
<feature type="non-terminal residue" evidence="4">
    <location>
        <position position="63"/>
    </location>
</feature>
<evidence type="ECO:0000313" key="5">
    <source>
        <dbReference type="Proteomes" id="UP000027135"/>
    </source>
</evidence>
<organism evidence="4 5">
    <name type="scientific">Zootermopsis nevadensis</name>
    <name type="common">Dampwood termite</name>
    <dbReference type="NCBI Taxonomy" id="136037"/>
    <lineage>
        <taxon>Eukaryota</taxon>
        <taxon>Metazoa</taxon>
        <taxon>Ecdysozoa</taxon>
        <taxon>Arthropoda</taxon>
        <taxon>Hexapoda</taxon>
        <taxon>Insecta</taxon>
        <taxon>Pterygota</taxon>
        <taxon>Neoptera</taxon>
        <taxon>Polyneoptera</taxon>
        <taxon>Dictyoptera</taxon>
        <taxon>Blattodea</taxon>
        <taxon>Blattoidea</taxon>
        <taxon>Termitoidae</taxon>
        <taxon>Termopsidae</taxon>
        <taxon>Zootermopsis</taxon>
    </lineage>
</organism>
<dbReference type="InterPro" id="IPR009060">
    <property type="entry name" value="UBA-like_sf"/>
</dbReference>
<dbReference type="Proteomes" id="UP000027135">
    <property type="component" value="Unassembled WGS sequence"/>
</dbReference>
<dbReference type="Gene3D" id="1.10.8.10">
    <property type="entry name" value="DNA helicase RuvA subunit, C-terminal domain"/>
    <property type="match status" value="1"/>
</dbReference>
<dbReference type="PANTHER" id="PTHR16308:SF13">
    <property type="entry name" value="PROTEIN LINGERER"/>
    <property type="match status" value="1"/>
</dbReference>
<evidence type="ECO:0000256" key="1">
    <source>
        <dbReference type="ARBA" id="ARBA00004496"/>
    </source>
</evidence>
<reference evidence="4 5" key="1">
    <citation type="journal article" date="2014" name="Nat. Commun.">
        <title>Molecular traces of alternative social organization in a termite genome.</title>
        <authorList>
            <person name="Terrapon N."/>
            <person name="Li C."/>
            <person name="Robertson H.M."/>
            <person name="Ji L."/>
            <person name="Meng X."/>
            <person name="Booth W."/>
            <person name="Chen Z."/>
            <person name="Childers C.P."/>
            <person name="Glastad K.M."/>
            <person name="Gokhale K."/>
            <person name="Gowin J."/>
            <person name="Gronenberg W."/>
            <person name="Hermansen R.A."/>
            <person name="Hu H."/>
            <person name="Hunt B.G."/>
            <person name="Huylmans A.K."/>
            <person name="Khalil S.M."/>
            <person name="Mitchell R.D."/>
            <person name="Munoz-Torres M.C."/>
            <person name="Mustard J.A."/>
            <person name="Pan H."/>
            <person name="Reese J.T."/>
            <person name="Scharf M.E."/>
            <person name="Sun F."/>
            <person name="Vogel H."/>
            <person name="Xiao J."/>
            <person name="Yang W."/>
            <person name="Yang Z."/>
            <person name="Yang Z."/>
            <person name="Zhou J."/>
            <person name="Zhu J."/>
            <person name="Brent C.S."/>
            <person name="Elsik C.G."/>
            <person name="Goodisman M.A."/>
            <person name="Liberles D.A."/>
            <person name="Roe R.M."/>
            <person name="Vargo E.L."/>
            <person name="Vilcinskas A."/>
            <person name="Wang J."/>
            <person name="Bornberg-Bauer E."/>
            <person name="Korb J."/>
            <person name="Zhang G."/>
            <person name="Liebig J."/>
        </authorList>
    </citation>
    <scope>NUCLEOTIDE SEQUENCE [LARGE SCALE GENOMIC DNA]</scope>
    <source>
        <tissue evidence="4">Whole organism</tissue>
    </source>
</reference>
<keyword evidence="5" id="KW-1185">Reference proteome</keyword>